<sequence>MCLWKWFAAYVTVLASSVKSLYISSWVPVQAQGASPVNITHPLGQIPAKVEVQVKVQESGNDVIFPASGSAQRDDDSYNVYGGVVYFYNEFHVKIFVPVQDENTDKGVAIYTGNFVGPFVANYAAVSVRVKVWDGCDLPLANFTSAGTTTISTGDSYKSFTHGLGRYPDLVVVQLKMNNGYVSEAGGVTFNSVQETHQSLCGAVFAYNDQEIRLWSASGTYNVYVACAKDGWGSEEPQETSATVHIQAWVLCTKQFTKTHMLNMNSATAVDTVPFDAVYSLDTTLVSVQMKVLESNNEGFIFYAGGSAMIDTSSDPFGALIYAYTESEVFLWRPDSSVSHGYLVYLGGQWGGANQGQQSTFVEVTVRVIELAGSPCSESNSCTPNWASLTSTCSSTDCPIPVNIPNAQMVYTGVTNGSSTLYACAYGYTPNNNDSLVHCVDGTWTTSTMSCTVPPIVSVQTSMYVNQTIEERIKEIKKELTVDKKTTSSYTRSLISVYDPRPSSVAIGSCGVGLLCLAVLLLLLPDVINVLKYLCDKQNKDNN</sequence>
<dbReference type="Gene3D" id="2.10.70.10">
    <property type="entry name" value="Complement Module, domain 1"/>
    <property type="match status" value="1"/>
</dbReference>
<feature type="transmembrane region" description="Helical" evidence="3">
    <location>
        <begin position="505"/>
        <end position="524"/>
    </location>
</feature>
<evidence type="ECO:0000313" key="7">
    <source>
        <dbReference type="RefSeq" id="XP_022310967.1"/>
    </source>
</evidence>
<feature type="domain" description="Sushi" evidence="5">
    <location>
        <begin position="396"/>
        <end position="453"/>
    </location>
</feature>
<keyword evidence="1 2" id="KW-1015">Disulfide bond</keyword>
<comment type="caution">
    <text evidence="2">Lacks conserved residue(s) required for the propagation of feature annotation.</text>
</comment>
<evidence type="ECO:0000313" key="6">
    <source>
        <dbReference type="Proteomes" id="UP000694844"/>
    </source>
</evidence>
<accession>A0A8B8C5I7</accession>
<dbReference type="RefSeq" id="XP_022310967.1">
    <property type="nucleotide sequence ID" value="XM_022455259.1"/>
</dbReference>
<dbReference type="SUPFAM" id="SSF57535">
    <property type="entry name" value="Complement control module/SCR domain"/>
    <property type="match status" value="1"/>
</dbReference>
<dbReference type="InterPro" id="IPR035976">
    <property type="entry name" value="Sushi/SCR/CCP_sf"/>
</dbReference>
<feature type="chain" id="PRO_5034544648" evidence="4">
    <location>
        <begin position="21"/>
        <end position="543"/>
    </location>
</feature>
<evidence type="ECO:0000256" key="3">
    <source>
        <dbReference type="SAM" id="Phobius"/>
    </source>
</evidence>
<feature type="signal peptide" evidence="4">
    <location>
        <begin position="1"/>
        <end position="20"/>
    </location>
</feature>
<keyword evidence="6" id="KW-1185">Reference proteome</keyword>
<keyword evidence="4" id="KW-0732">Signal</keyword>
<evidence type="ECO:0000256" key="1">
    <source>
        <dbReference type="ARBA" id="ARBA00023157"/>
    </source>
</evidence>
<dbReference type="InterPro" id="IPR000436">
    <property type="entry name" value="Sushi_SCR_CCP_dom"/>
</dbReference>
<dbReference type="KEGG" id="cvn:111116272"/>
<organism evidence="6 7">
    <name type="scientific">Crassostrea virginica</name>
    <name type="common">Eastern oyster</name>
    <dbReference type="NCBI Taxonomy" id="6565"/>
    <lineage>
        <taxon>Eukaryota</taxon>
        <taxon>Metazoa</taxon>
        <taxon>Spiralia</taxon>
        <taxon>Lophotrochozoa</taxon>
        <taxon>Mollusca</taxon>
        <taxon>Bivalvia</taxon>
        <taxon>Autobranchia</taxon>
        <taxon>Pteriomorphia</taxon>
        <taxon>Ostreida</taxon>
        <taxon>Ostreoidea</taxon>
        <taxon>Ostreidae</taxon>
        <taxon>Crassostrea</taxon>
    </lineage>
</organism>
<keyword evidence="3" id="KW-0472">Membrane</keyword>
<name>A0A8B8C5I7_CRAVI</name>
<dbReference type="AlphaFoldDB" id="A0A8B8C5I7"/>
<protein>
    <submittedName>
        <fullName evidence="7">Uncharacterized protein LOC111116272</fullName>
    </submittedName>
</protein>
<dbReference type="Pfam" id="PF00084">
    <property type="entry name" value="Sushi"/>
    <property type="match status" value="1"/>
</dbReference>
<proteinExistence type="predicted"/>
<dbReference type="SMART" id="SM00032">
    <property type="entry name" value="CCP"/>
    <property type="match status" value="1"/>
</dbReference>
<reference evidence="7" key="1">
    <citation type="submission" date="2025-08" db="UniProtKB">
        <authorList>
            <consortium name="RefSeq"/>
        </authorList>
    </citation>
    <scope>IDENTIFICATION</scope>
    <source>
        <tissue evidence="7">Whole sample</tissue>
    </source>
</reference>
<gene>
    <name evidence="7" type="primary">LOC111116272</name>
</gene>
<evidence type="ECO:0000259" key="5">
    <source>
        <dbReference type="PROSITE" id="PS50923"/>
    </source>
</evidence>
<dbReference type="CDD" id="cd00033">
    <property type="entry name" value="CCP"/>
    <property type="match status" value="1"/>
</dbReference>
<dbReference type="PROSITE" id="PS50923">
    <property type="entry name" value="SUSHI"/>
    <property type="match status" value="1"/>
</dbReference>
<dbReference type="GeneID" id="111116272"/>
<keyword evidence="3" id="KW-0812">Transmembrane</keyword>
<dbReference type="OrthoDB" id="6045112at2759"/>
<feature type="disulfide bond" evidence="2">
    <location>
        <begin position="424"/>
        <end position="451"/>
    </location>
</feature>
<keyword evidence="3" id="KW-1133">Transmembrane helix</keyword>
<evidence type="ECO:0000256" key="4">
    <source>
        <dbReference type="SAM" id="SignalP"/>
    </source>
</evidence>
<keyword evidence="2" id="KW-0768">Sushi</keyword>
<dbReference type="Proteomes" id="UP000694844">
    <property type="component" value="Chromosome 10"/>
</dbReference>
<evidence type="ECO:0000256" key="2">
    <source>
        <dbReference type="PROSITE-ProRule" id="PRU00302"/>
    </source>
</evidence>